<feature type="transmembrane region" description="Helical" evidence="1">
    <location>
        <begin position="46"/>
        <end position="65"/>
    </location>
</feature>
<accession>A0A921ZX43</accession>
<evidence type="ECO:0000313" key="3">
    <source>
        <dbReference type="Proteomes" id="UP000791440"/>
    </source>
</evidence>
<evidence type="ECO:0000256" key="1">
    <source>
        <dbReference type="SAM" id="Phobius"/>
    </source>
</evidence>
<keyword evidence="3" id="KW-1185">Reference proteome</keyword>
<comment type="caution">
    <text evidence="2">The sequence shown here is derived from an EMBL/GenBank/DDBJ whole genome shotgun (WGS) entry which is preliminary data.</text>
</comment>
<proteinExistence type="predicted"/>
<sequence>MAVESNDAIRVLATVSPVALMKVMKNDVELEVRILNYNIIKDNNKGFLFFAFQFWWLIFLLKSYYKSFLHLGLEFLFKFYGTNFELYPIQNRIIKISLVCKKLCVT</sequence>
<dbReference type="Proteomes" id="UP000791440">
    <property type="component" value="Unassembled WGS sequence"/>
</dbReference>
<gene>
    <name evidence="2" type="ORF">O3G_MSEX015509</name>
</gene>
<evidence type="ECO:0000313" key="2">
    <source>
        <dbReference type="EMBL" id="KAG6465930.1"/>
    </source>
</evidence>
<reference evidence="2" key="1">
    <citation type="journal article" date="2016" name="Insect Biochem. Mol. Biol.">
        <title>Multifaceted biological insights from a draft genome sequence of the tobacco hornworm moth, Manduca sexta.</title>
        <authorList>
            <person name="Kanost M.R."/>
            <person name="Arrese E.L."/>
            <person name="Cao X."/>
            <person name="Chen Y.R."/>
            <person name="Chellapilla S."/>
            <person name="Goldsmith M.R."/>
            <person name="Grosse-Wilde E."/>
            <person name="Heckel D.G."/>
            <person name="Herndon N."/>
            <person name="Jiang H."/>
            <person name="Papanicolaou A."/>
            <person name="Qu J."/>
            <person name="Soulages J.L."/>
            <person name="Vogel H."/>
            <person name="Walters J."/>
            <person name="Waterhouse R.M."/>
            <person name="Ahn S.J."/>
            <person name="Almeida F.C."/>
            <person name="An C."/>
            <person name="Aqrawi P."/>
            <person name="Bretschneider A."/>
            <person name="Bryant W.B."/>
            <person name="Bucks S."/>
            <person name="Chao H."/>
            <person name="Chevignon G."/>
            <person name="Christen J.M."/>
            <person name="Clarke D.F."/>
            <person name="Dittmer N.T."/>
            <person name="Ferguson L.C.F."/>
            <person name="Garavelou S."/>
            <person name="Gordon K.H.J."/>
            <person name="Gunaratna R.T."/>
            <person name="Han Y."/>
            <person name="Hauser F."/>
            <person name="He Y."/>
            <person name="Heidel-Fischer H."/>
            <person name="Hirsh A."/>
            <person name="Hu Y."/>
            <person name="Jiang H."/>
            <person name="Kalra D."/>
            <person name="Klinner C."/>
            <person name="Konig C."/>
            <person name="Kovar C."/>
            <person name="Kroll A.R."/>
            <person name="Kuwar S.S."/>
            <person name="Lee S.L."/>
            <person name="Lehman R."/>
            <person name="Li K."/>
            <person name="Li Z."/>
            <person name="Liang H."/>
            <person name="Lovelace S."/>
            <person name="Lu Z."/>
            <person name="Mansfield J.H."/>
            <person name="McCulloch K.J."/>
            <person name="Mathew T."/>
            <person name="Morton B."/>
            <person name="Muzny D.M."/>
            <person name="Neunemann D."/>
            <person name="Ongeri F."/>
            <person name="Pauchet Y."/>
            <person name="Pu L.L."/>
            <person name="Pyrousis I."/>
            <person name="Rao X.J."/>
            <person name="Redding A."/>
            <person name="Roesel C."/>
            <person name="Sanchez-Gracia A."/>
            <person name="Schaack S."/>
            <person name="Shukla A."/>
            <person name="Tetreau G."/>
            <person name="Wang Y."/>
            <person name="Xiong G.H."/>
            <person name="Traut W."/>
            <person name="Walsh T.K."/>
            <person name="Worley K.C."/>
            <person name="Wu D."/>
            <person name="Wu W."/>
            <person name="Wu Y.Q."/>
            <person name="Zhang X."/>
            <person name="Zou Z."/>
            <person name="Zucker H."/>
            <person name="Briscoe A.D."/>
            <person name="Burmester T."/>
            <person name="Clem R.J."/>
            <person name="Feyereisen R."/>
            <person name="Grimmelikhuijzen C.J.P."/>
            <person name="Hamodrakas S.J."/>
            <person name="Hansson B.S."/>
            <person name="Huguet E."/>
            <person name="Jermiin L.S."/>
            <person name="Lan Q."/>
            <person name="Lehman H.K."/>
            <person name="Lorenzen M."/>
            <person name="Merzendorfer H."/>
            <person name="Michalopoulos I."/>
            <person name="Morton D.B."/>
            <person name="Muthukrishnan S."/>
            <person name="Oakeshott J.G."/>
            <person name="Palmer W."/>
            <person name="Park Y."/>
            <person name="Passarelli A.L."/>
            <person name="Rozas J."/>
            <person name="Schwartz L.M."/>
            <person name="Smith W."/>
            <person name="Southgate A."/>
            <person name="Vilcinskas A."/>
            <person name="Vogt R."/>
            <person name="Wang P."/>
            <person name="Werren J."/>
            <person name="Yu X.Q."/>
            <person name="Zhou J.J."/>
            <person name="Brown S.J."/>
            <person name="Scherer S.E."/>
            <person name="Richards S."/>
            <person name="Blissard G.W."/>
        </authorList>
    </citation>
    <scope>NUCLEOTIDE SEQUENCE</scope>
</reference>
<dbReference type="EMBL" id="JH670137">
    <property type="protein sequence ID" value="KAG6465930.1"/>
    <property type="molecule type" value="Genomic_DNA"/>
</dbReference>
<name>A0A921ZX43_MANSE</name>
<organism evidence="2 3">
    <name type="scientific">Manduca sexta</name>
    <name type="common">Tobacco hawkmoth</name>
    <name type="synonym">Tobacco hornworm</name>
    <dbReference type="NCBI Taxonomy" id="7130"/>
    <lineage>
        <taxon>Eukaryota</taxon>
        <taxon>Metazoa</taxon>
        <taxon>Ecdysozoa</taxon>
        <taxon>Arthropoda</taxon>
        <taxon>Hexapoda</taxon>
        <taxon>Insecta</taxon>
        <taxon>Pterygota</taxon>
        <taxon>Neoptera</taxon>
        <taxon>Endopterygota</taxon>
        <taxon>Lepidoptera</taxon>
        <taxon>Glossata</taxon>
        <taxon>Ditrysia</taxon>
        <taxon>Bombycoidea</taxon>
        <taxon>Sphingidae</taxon>
        <taxon>Sphinginae</taxon>
        <taxon>Sphingini</taxon>
        <taxon>Manduca</taxon>
    </lineage>
</organism>
<keyword evidence="1" id="KW-1133">Transmembrane helix</keyword>
<dbReference type="AlphaFoldDB" id="A0A921ZX43"/>
<reference evidence="2" key="2">
    <citation type="submission" date="2020-12" db="EMBL/GenBank/DDBJ databases">
        <authorList>
            <person name="Kanost M."/>
        </authorList>
    </citation>
    <scope>NUCLEOTIDE SEQUENCE</scope>
</reference>
<keyword evidence="1" id="KW-0812">Transmembrane</keyword>
<protein>
    <submittedName>
        <fullName evidence="2">Uncharacterized protein</fullName>
    </submittedName>
</protein>
<keyword evidence="1" id="KW-0472">Membrane</keyword>